<proteinExistence type="predicted"/>
<accession>A0A4Q1D1A6</accession>
<evidence type="ECO:0000313" key="3">
    <source>
        <dbReference type="Proteomes" id="UP000290545"/>
    </source>
</evidence>
<reference evidence="2 3" key="1">
    <citation type="submission" date="2019-01" db="EMBL/GenBank/DDBJ databases">
        <title>Filimonas sp. strain TTM-71.</title>
        <authorList>
            <person name="Chen W.-M."/>
        </authorList>
    </citation>
    <scope>NUCLEOTIDE SEQUENCE [LARGE SCALE GENOMIC DNA]</scope>
    <source>
        <strain evidence="2 3">TTM-71</strain>
    </source>
</reference>
<dbReference type="EMBL" id="SDHZ01000005">
    <property type="protein sequence ID" value="RXK80759.1"/>
    <property type="molecule type" value="Genomic_DNA"/>
</dbReference>
<evidence type="ECO:0000313" key="2">
    <source>
        <dbReference type="EMBL" id="RXK80759.1"/>
    </source>
</evidence>
<name>A0A4Q1D1A6_9BACT</name>
<feature type="signal peptide" evidence="1">
    <location>
        <begin position="1"/>
        <end position="21"/>
    </location>
</feature>
<sequence length="121" mass="13531">MRQLLAIFLFTAFLAQTFSKAFVVVDYYANTAAFAQNCVNKSRPSMHCNGKCQMMKKMEQQQKKDAENERKAGPKLEVISSKAFFASVSFYATGTAASFFTYNDNAVFDRAISVFHPPAIS</sequence>
<comment type="caution">
    <text evidence="2">The sequence shown here is derived from an EMBL/GenBank/DDBJ whole genome shotgun (WGS) entry which is preliminary data.</text>
</comment>
<evidence type="ECO:0008006" key="4">
    <source>
        <dbReference type="Google" id="ProtNLM"/>
    </source>
</evidence>
<gene>
    <name evidence="2" type="ORF">ESB13_21590</name>
</gene>
<dbReference type="RefSeq" id="WP_129005786.1">
    <property type="nucleotide sequence ID" value="NZ_SDHZ01000005.1"/>
</dbReference>
<dbReference type="OrthoDB" id="980645at2"/>
<dbReference type="AlphaFoldDB" id="A0A4Q1D1A6"/>
<feature type="chain" id="PRO_5020722750" description="Transmembrane protein" evidence="1">
    <location>
        <begin position="22"/>
        <end position="121"/>
    </location>
</feature>
<keyword evidence="3" id="KW-1185">Reference proteome</keyword>
<dbReference type="Proteomes" id="UP000290545">
    <property type="component" value="Unassembled WGS sequence"/>
</dbReference>
<protein>
    <recommendedName>
        <fullName evidence="4">Transmembrane protein</fullName>
    </recommendedName>
</protein>
<organism evidence="2 3">
    <name type="scientific">Filimonas effusa</name>
    <dbReference type="NCBI Taxonomy" id="2508721"/>
    <lineage>
        <taxon>Bacteria</taxon>
        <taxon>Pseudomonadati</taxon>
        <taxon>Bacteroidota</taxon>
        <taxon>Chitinophagia</taxon>
        <taxon>Chitinophagales</taxon>
        <taxon>Chitinophagaceae</taxon>
        <taxon>Filimonas</taxon>
    </lineage>
</organism>
<evidence type="ECO:0000256" key="1">
    <source>
        <dbReference type="SAM" id="SignalP"/>
    </source>
</evidence>
<keyword evidence="1" id="KW-0732">Signal</keyword>